<evidence type="ECO:0000313" key="4">
    <source>
        <dbReference type="Proteomes" id="UP001212602"/>
    </source>
</evidence>
<gene>
    <name evidence="3" type="ORF">PGB34_04185</name>
</gene>
<evidence type="ECO:0000256" key="2">
    <source>
        <dbReference type="SAM" id="SignalP"/>
    </source>
</evidence>
<feature type="signal peptide" evidence="2">
    <location>
        <begin position="1"/>
        <end position="32"/>
    </location>
</feature>
<sequence>MHAIRSAQRRRALRSFIVCLALPALAPLAVQAQQPASPIWRCGNQYSDQPCPSGRAIAPDEAPSARARAEADASTQRTRQQADAMARERERQEAAAATRGPAVIEHRSPWVADDEAKAAPLQQRLRRPKVEKGRLPKNEGFTARGPAPAKGRKAH</sequence>
<protein>
    <recommendedName>
        <fullName evidence="5">DUF4124 domain-containing protein</fullName>
    </recommendedName>
</protein>
<reference evidence="3" key="1">
    <citation type="submission" date="2023-01" db="EMBL/GenBank/DDBJ databases">
        <title>Xenophilus mangrovi sp. nov., isolated from soil of Mangrove nature reserve.</title>
        <authorList>
            <person name="Xu S."/>
            <person name="Liu Z."/>
            <person name="Xu Y."/>
        </authorList>
    </citation>
    <scope>NUCLEOTIDE SEQUENCE</scope>
    <source>
        <strain evidence="3">YW8</strain>
    </source>
</reference>
<evidence type="ECO:0008006" key="5">
    <source>
        <dbReference type="Google" id="ProtNLM"/>
    </source>
</evidence>
<keyword evidence="2" id="KW-0732">Signal</keyword>
<dbReference type="AlphaFoldDB" id="A0AAE3SZ70"/>
<feature type="region of interest" description="Disordered" evidence="1">
    <location>
        <begin position="48"/>
        <end position="155"/>
    </location>
</feature>
<name>A0AAE3SZ70_9BURK</name>
<comment type="caution">
    <text evidence="3">The sequence shown here is derived from an EMBL/GenBank/DDBJ whole genome shotgun (WGS) entry which is preliminary data.</text>
</comment>
<dbReference type="RefSeq" id="WP_271426798.1">
    <property type="nucleotide sequence ID" value="NZ_JAQIPB010000001.1"/>
</dbReference>
<dbReference type="Proteomes" id="UP001212602">
    <property type="component" value="Unassembled WGS sequence"/>
</dbReference>
<feature type="chain" id="PRO_5042101078" description="DUF4124 domain-containing protein" evidence="2">
    <location>
        <begin position="33"/>
        <end position="155"/>
    </location>
</feature>
<feature type="compositionally biased region" description="Basic and acidic residues" evidence="1">
    <location>
        <begin position="128"/>
        <end position="137"/>
    </location>
</feature>
<accession>A0AAE3SZ70</accession>
<dbReference type="EMBL" id="JAQIPB010000001">
    <property type="protein sequence ID" value="MDA7415551.1"/>
    <property type="molecule type" value="Genomic_DNA"/>
</dbReference>
<keyword evidence="4" id="KW-1185">Reference proteome</keyword>
<organism evidence="3 4">
    <name type="scientific">Xenophilus arseniciresistens</name>
    <dbReference type="NCBI Taxonomy" id="1283306"/>
    <lineage>
        <taxon>Bacteria</taxon>
        <taxon>Pseudomonadati</taxon>
        <taxon>Pseudomonadota</taxon>
        <taxon>Betaproteobacteria</taxon>
        <taxon>Burkholderiales</taxon>
        <taxon>Comamonadaceae</taxon>
        <taxon>Xenophilus</taxon>
    </lineage>
</organism>
<evidence type="ECO:0000313" key="3">
    <source>
        <dbReference type="EMBL" id="MDA7415551.1"/>
    </source>
</evidence>
<proteinExistence type="predicted"/>
<evidence type="ECO:0000256" key="1">
    <source>
        <dbReference type="SAM" id="MobiDB-lite"/>
    </source>
</evidence>